<organism evidence="6 7">
    <name type="scientific">Liquidambar formosana</name>
    <name type="common">Formosan gum</name>
    <dbReference type="NCBI Taxonomy" id="63359"/>
    <lineage>
        <taxon>Eukaryota</taxon>
        <taxon>Viridiplantae</taxon>
        <taxon>Streptophyta</taxon>
        <taxon>Embryophyta</taxon>
        <taxon>Tracheophyta</taxon>
        <taxon>Spermatophyta</taxon>
        <taxon>Magnoliopsida</taxon>
        <taxon>eudicotyledons</taxon>
        <taxon>Gunneridae</taxon>
        <taxon>Pentapetalae</taxon>
        <taxon>Saxifragales</taxon>
        <taxon>Altingiaceae</taxon>
        <taxon>Liquidambar</taxon>
    </lineage>
</organism>
<dbReference type="PANTHER" id="PTHR42909:SF1">
    <property type="entry name" value="CARBOHYDRATE KINASE PFKB DOMAIN-CONTAINING PROTEIN"/>
    <property type="match status" value="1"/>
</dbReference>
<evidence type="ECO:0000256" key="3">
    <source>
        <dbReference type="ARBA" id="ARBA00023211"/>
    </source>
</evidence>
<evidence type="ECO:0000256" key="1">
    <source>
        <dbReference type="ARBA" id="ARBA00022723"/>
    </source>
</evidence>
<evidence type="ECO:0000313" key="6">
    <source>
        <dbReference type="EMBL" id="KAK9273232.1"/>
    </source>
</evidence>
<keyword evidence="3" id="KW-0464">Manganese</keyword>
<dbReference type="SUPFAM" id="SSF110581">
    <property type="entry name" value="Indigoidine synthase A-like"/>
    <property type="match status" value="1"/>
</dbReference>
<dbReference type="AlphaFoldDB" id="A0AAP0NKH0"/>
<dbReference type="GO" id="GO:0046872">
    <property type="term" value="F:metal ion binding"/>
    <property type="evidence" value="ECO:0007669"/>
    <property type="project" value="UniProtKB-KW"/>
</dbReference>
<protein>
    <recommendedName>
        <fullName evidence="8">Pseudouridine-5'-phosphate glycosidase</fullName>
    </recommendedName>
</protein>
<name>A0AAP0NKH0_LIQFO</name>
<dbReference type="InterPro" id="IPR007342">
    <property type="entry name" value="PsuG"/>
</dbReference>
<dbReference type="Gene3D" id="3.40.1790.10">
    <property type="entry name" value="Indigoidine synthase domain"/>
    <property type="match status" value="1"/>
</dbReference>
<dbReference type="Proteomes" id="UP001415857">
    <property type="component" value="Unassembled WGS sequence"/>
</dbReference>
<reference evidence="6 7" key="1">
    <citation type="journal article" date="2024" name="Plant J.">
        <title>Genome sequences and population genomics reveal climatic adaptation and genomic divergence between two closely related sweetgum species.</title>
        <authorList>
            <person name="Xu W.Q."/>
            <person name="Ren C.Q."/>
            <person name="Zhang X.Y."/>
            <person name="Comes H.P."/>
            <person name="Liu X.H."/>
            <person name="Li Y.G."/>
            <person name="Kettle C.J."/>
            <person name="Jalonen R."/>
            <person name="Gaisberger H."/>
            <person name="Ma Y.Z."/>
            <person name="Qiu Y.X."/>
        </authorList>
    </citation>
    <scope>NUCLEOTIDE SEQUENCE [LARGE SCALE GENOMIC DNA]</scope>
    <source>
        <strain evidence="6">Hangzhou</strain>
    </source>
</reference>
<keyword evidence="4" id="KW-0456">Lyase</keyword>
<dbReference type="PANTHER" id="PTHR42909">
    <property type="entry name" value="ZGC:136858"/>
    <property type="match status" value="1"/>
</dbReference>
<comment type="caution">
    <text evidence="6">The sequence shown here is derived from an EMBL/GenBank/DDBJ whole genome shotgun (WGS) entry which is preliminary data.</text>
</comment>
<keyword evidence="7" id="KW-1185">Reference proteome</keyword>
<gene>
    <name evidence="6" type="ORF">L1049_018039</name>
</gene>
<accession>A0AAP0NKH0</accession>
<evidence type="ECO:0000256" key="2">
    <source>
        <dbReference type="ARBA" id="ARBA00022801"/>
    </source>
</evidence>
<evidence type="ECO:0000256" key="4">
    <source>
        <dbReference type="ARBA" id="ARBA00023239"/>
    </source>
</evidence>
<dbReference type="InterPro" id="IPR022830">
    <property type="entry name" value="Indigdn_synthA-like"/>
</dbReference>
<dbReference type="GO" id="GO:0004730">
    <property type="term" value="F:pseudouridylate synthase activity"/>
    <property type="evidence" value="ECO:0007669"/>
    <property type="project" value="InterPro"/>
</dbReference>
<evidence type="ECO:0000313" key="7">
    <source>
        <dbReference type="Proteomes" id="UP001415857"/>
    </source>
</evidence>
<dbReference type="Pfam" id="PF04227">
    <property type="entry name" value="Indigoidine_A"/>
    <property type="match status" value="1"/>
</dbReference>
<dbReference type="GO" id="GO:0005737">
    <property type="term" value="C:cytoplasm"/>
    <property type="evidence" value="ECO:0007669"/>
    <property type="project" value="TreeGrafter"/>
</dbReference>
<sequence>MPYPQNMETAKEVETIVRENGAVPATIAILDGIPCIGLSMEELERLATLGTRAQKTARREYCTCCKGNGATTVSATMFFASMVGIPVFVTGGIGGVHRHGEHTLDISSDLTELGRTPIAVISAGVKSILDIPKTLEYLETQGVCVAAYKTNEFPAFFTETSGCKVTCRVDTPEDCARLIDANSKLKLGTGILIAVPIPKEHSASGSIIESAIQKALKEARDKNITGNAETPFLLARVNELTGGASLASNIALVKNNALVGAKIAISLAQLREHKGGTESVS</sequence>
<proteinExistence type="predicted"/>
<dbReference type="EMBL" id="JBBPBK010000012">
    <property type="protein sequence ID" value="KAK9273232.1"/>
    <property type="molecule type" value="Genomic_DNA"/>
</dbReference>
<evidence type="ECO:0008006" key="8">
    <source>
        <dbReference type="Google" id="ProtNLM"/>
    </source>
</evidence>
<keyword evidence="2" id="KW-0378">Hydrolase</keyword>
<dbReference type="GO" id="GO:0016798">
    <property type="term" value="F:hydrolase activity, acting on glycosyl bonds"/>
    <property type="evidence" value="ECO:0007669"/>
    <property type="project" value="UniProtKB-KW"/>
</dbReference>
<keyword evidence="5" id="KW-0326">Glycosidase</keyword>
<keyword evidence="1" id="KW-0479">Metal-binding</keyword>
<evidence type="ECO:0000256" key="5">
    <source>
        <dbReference type="ARBA" id="ARBA00023295"/>
    </source>
</evidence>